<comment type="caution">
    <text evidence="7">The sequence shown here is derived from an EMBL/GenBank/DDBJ whole genome shotgun (WGS) entry which is preliminary data.</text>
</comment>
<dbReference type="PANTHER" id="PTHR19848:SF8">
    <property type="entry name" value="F-BOX AND WD REPEAT DOMAIN CONTAINING 7"/>
    <property type="match status" value="1"/>
</dbReference>
<dbReference type="RefSeq" id="WP_204046345.1">
    <property type="nucleotide sequence ID" value="NZ_BOOA01000155.1"/>
</dbReference>
<dbReference type="Gene3D" id="1.25.40.370">
    <property type="match status" value="1"/>
</dbReference>
<proteinExistence type="predicted"/>
<keyword evidence="2" id="KW-0677">Repeat</keyword>
<feature type="repeat" description="WD" evidence="3">
    <location>
        <begin position="894"/>
        <end position="935"/>
    </location>
</feature>
<feature type="repeat" description="WD" evidence="3">
    <location>
        <begin position="601"/>
        <end position="642"/>
    </location>
</feature>
<keyword evidence="4" id="KW-0472">Membrane</keyword>
<gene>
    <name evidence="7" type="ORF">Aph01nite_80390</name>
</gene>
<dbReference type="InterPro" id="IPR041452">
    <property type="entry name" value="APAF1_C"/>
</dbReference>
<feature type="transmembrane region" description="Helical" evidence="4">
    <location>
        <begin position="31"/>
        <end position="51"/>
    </location>
</feature>
<keyword evidence="8" id="KW-1185">Reference proteome</keyword>
<dbReference type="InterPro" id="IPR036322">
    <property type="entry name" value="WD40_repeat_dom_sf"/>
</dbReference>
<evidence type="ECO:0000313" key="7">
    <source>
        <dbReference type="EMBL" id="GIH29729.1"/>
    </source>
</evidence>
<dbReference type="InterPro" id="IPR001680">
    <property type="entry name" value="WD40_rpt"/>
</dbReference>
<dbReference type="CDD" id="cd00200">
    <property type="entry name" value="WD40"/>
    <property type="match status" value="2"/>
</dbReference>
<dbReference type="GO" id="GO:0043531">
    <property type="term" value="F:ADP binding"/>
    <property type="evidence" value="ECO:0007669"/>
    <property type="project" value="InterPro"/>
</dbReference>
<feature type="repeat" description="WD" evidence="3">
    <location>
        <begin position="643"/>
        <end position="676"/>
    </location>
</feature>
<dbReference type="PROSITE" id="PS50082">
    <property type="entry name" value="WD_REPEATS_2"/>
    <property type="match status" value="11"/>
</dbReference>
<feature type="repeat" description="WD" evidence="3">
    <location>
        <begin position="852"/>
        <end position="893"/>
    </location>
</feature>
<dbReference type="Gene3D" id="3.40.50.300">
    <property type="entry name" value="P-loop containing nucleotide triphosphate hydrolases"/>
    <property type="match status" value="1"/>
</dbReference>
<keyword evidence="4" id="KW-0812">Transmembrane</keyword>
<evidence type="ECO:0000313" key="8">
    <source>
        <dbReference type="Proteomes" id="UP000640052"/>
    </source>
</evidence>
<name>A0A919QIM0_9ACTN</name>
<evidence type="ECO:0000259" key="5">
    <source>
        <dbReference type="Pfam" id="PF00931"/>
    </source>
</evidence>
<dbReference type="PROSITE" id="PS50294">
    <property type="entry name" value="WD_REPEATS_REGION"/>
    <property type="match status" value="11"/>
</dbReference>
<dbReference type="EMBL" id="BOOA01000155">
    <property type="protein sequence ID" value="GIH29729.1"/>
    <property type="molecule type" value="Genomic_DNA"/>
</dbReference>
<dbReference type="GO" id="GO:0005829">
    <property type="term" value="C:cytosol"/>
    <property type="evidence" value="ECO:0007669"/>
    <property type="project" value="UniProtKB-ARBA"/>
</dbReference>
<feature type="repeat" description="WD" evidence="3">
    <location>
        <begin position="727"/>
        <end position="768"/>
    </location>
</feature>
<dbReference type="AlphaFoldDB" id="A0A919QIM0"/>
<dbReference type="Pfam" id="PF00400">
    <property type="entry name" value="WD40"/>
    <property type="match status" value="12"/>
</dbReference>
<sequence>MGWVLLGWTLMMVCVALPVWALTAGDLTQVAGWANILALPITALGVVLVLADRDRVTAVDGGRRRPWMAPPLDRMVLRPELSDRLVEALITPGADEVGLTTGLHGAGGFGKTQLATWVCHRPQIDRRFPGGLLWVTIGQEVHGADLAVRINDLAFALSGQRPAISDPVAAGSELGRLLDQRGAVLLVIDDVWVESQIRPFRIGGGRCTRLVTTRIPDLLPGGGPRILVDVMSAEQARQLVTDGVTGLSAQAADRLTNLAGRWPILLNLVNGVLRRRAARGQPSEQAAEEIASKLAAEGPLAFDPARPADRGQAVAATVEASLALLDPDDRERYLDLAVFPEDVDIPMDMLRLLWPYGRADALCEDLVGLGLAADYRLDSPGPRLVLHDVMRGYLFTRRSALEQADVHRRLVDAAAGLLPSHPEPTSWWLLPADADYLWRYLPHHLKQAGRTGELSALLTDLRWAEVKTARFGSAVPVAADLELVDTPEVSALRSALQRGANLLGPIDPPTALGATLAGQLHGVAALETILARYRTTLSRPFLEPAPSLPDLADPTQQAADSHTGPVTSCAFSPDGTLLATTSDDRTVRLWRVADGSVQAVLSGHTGGVWDCAFSPDGTLLATAGEDATVRLWQLPEGLQQAALVGHTSGVWGCAFSPDGTLLASTSVDETARLWRIADHGEQAVLSGHIGAVRSCVFSPDGTLLATHGSDRTVRLWQAPTGDQHAVLGGHASHVGSCAFSPDGTLLAAGEADGMVRLWRVGTGVQETVLETHAGWVRDCAFSPNGSLLATTGNDQTGRLWELPTGHQKALLGHRRTVSQAVFSPDGALLATTSTHGAVHLWRVEDGTRRIALTGYAGRVYSCAFSPDGTLMVGGGSDHTARLWHVNDGRSHAVLTGHTSAVISCAFSPDGTLVATCGGDHTARLWHVDDGRPYAVLTGHTDLVNGCAFSPDGRLLATVGEDKTARLWQIADGIQQRVLTGHTDFVNGCAFSPDGTQLATVGDDRAARLWRVADGSALAKFDHTGWVVRCAFSPDGTLLATVGDGTVRMWQVANHQCRCALRIGHGLTGIAWHPDGTRLCTVGGAGVHMLTYLP</sequence>
<dbReference type="Gene3D" id="2.130.10.10">
    <property type="entry name" value="YVTN repeat-like/Quinoprotein amine dehydrogenase"/>
    <property type="match status" value="4"/>
</dbReference>
<dbReference type="InterPro" id="IPR027417">
    <property type="entry name" value="P-loop_NTPase"/>
</dbReference>
<evidence type="ECO:0008006" key="9">
    <source>
        <dbReference type="Google" id="ProtNLM"/>
    </source>
</evidence>
<feature type="domain" description="NB-ARC" evidence="5">
    <location>
        <begin position="83"/>
        <end position="215"/>
    </location>
</feature>
<evidence type="ECO:0000256" key="4">
    <source>
        <dbReference type="SAM" id="Phobius"/>
    </source>
</evidence>
<dbReference type="SMART" id="SM00320">
    <property type="entry name" value="WD40"/>
    <property type="match status" value="13"/>
</dbReference>
<dbReference type="Pfam" id="PF00931">
    <property type="entry name" value="NB-ARC"/>
    <property type="match status" value="1"/>
</dbReference>
<keyword evidence="4" id="KW-1133">Transmembrane helix</keyword>
<dbReference type="SUPFAM" id="SSF50978">
    <property type="entry name" value="WD40 repeat-like"/>
    <property type="match status" value="2"/>
</dbReference>
<evidence type="ECO:0000259" key="6">
    <source>
        <dbReference type="Pfam" id="PF17908"/>
    </source>
</evidence>
<evidence type="ECO:0000256" key="1">
    <source>
        <dbReference type="ARBA" id="ARBA00022574"/>
    </source>
</evidence>
<feature type="repeat" description="WD" evidence="3">
    <location>
        <begin position="810"/>
        <end position="851"/>
    </location>
</feature>
<dbReference type="InterPro" id="IPR036388">
    <property type="entry name" value="WH-like_DNA-bd_sf"/>
</dbReference>
<feature type="repeat" description="WD" evidence="3">
    <location>
        <begin position="559"/>
        <end position="600"/>
    </location>
</feature>
<organism evidence="7 8">
    <name type="scientific">Acrocarpospora phusangensis</name>
    <dbReference type="NCBI Taxonomy" id="1070424"/>
    <lineage>
        <taxon>Bacteria</taxon>
        <taxon>Bacillati</taxon>
        <taxon>Actinomycetota</taxon>
        <taxon>Actinomycetes</taxon>
        <taxon>Streptosporangiales</taxon>
        <taxon>Streptosporangiaceae</taxon>
        <taxon>Acrocarpospora</taxon>
    </lineage>
</organism>
<evidence type="ECO:0000256" key="3">
    <source>
        <dbReference type="PROSITE-ProRule" id="PRU00221"/>
    </source>
</evidence>
<feature type="repeat" description="WD" evidence="3">
    <location>
        <begin position="685"/>
        <end position="726"/>
    </location>
</feature>
<dbReference type="PRINTS" id="PR00364">
    <property type="entry name" value="DISEASERSIST"/>
</dbReference>
<feature type="repeat" description="WD" evidence="3">
    <location>
        <begin position="769"/>
        <end position="810"/>
    </location>
</feature>
<dbReference type="PANTHER" id="PTHR19848">
    <property type="entry name" value="WD40 REPEAT PROTEIN"/>
    <property type="match status" value="1"/>
</dbReference>
<keyword evidence="1 3" id="KW-0853">WD repeat</keyword>
<dbReference type="InterPro" id="IPR015943">
    <property type="entry name" value="WD40/YVTN_repeat-like_dom_sf"/>
</dbReference>
<reference evidence="7" key="1">
    <citation type="submission" date="2021-01" db="EMBL/GenBank/DDBJ databases">
        <title>Whole genome shotgun sequence of Acrocarpospora phusangensis NBRC 108782.</title>
        <authorList>
            <person name="Komaki H."/>
            <person name="Tamura T."/>
        </authorList>
    </citation>
    <scope>NUCLEOTIDE SEQUENCE</scope>
    <source>
        <strain evidence="7">NBRC 108782</strain>
    </source>
</reference>
<protein>
    <recommendedName>
        <fullName evidence="9">NB-ARC domain-containing protein</fullName>
    </recommendedName>
</protein>
<dbReference type="Pfam" id="PF17908">
    <property type="entry name" value="APAF1_C"/>
    <property type="match status" value="1"/>
</dbReference>
<feature type="repeat" description="WD" evidence="3">
    <location>
        <begin position="978"/>
        <end position="1019"/>
    </location>
</feature>
<evidence type="ECO:0000256" key="2">
    <source>
        <dbReference type="ARBA" id="ARBA00022737"/>
    </source>
</evidence>
<dbReference type="SUPFAM" id="SSF52540">
    <property type="entry name" value="P-loop containing nucleoside triphosphate hydrolases"/>
    <property type="match status" value="1"/>
</dbReference>
<dbReference type="Gene3D" id="1.10.10.10">
    <property type="entry name" value="Winged helix-like DNA-binding domain superfamily/Winged helix DNA-binding domain"/>
    <property type="match status" value="1"/>
</dbReference>
<dbReference type="Proteomes" id="UP000640052">
    <property type="component" value="Unassembled WGS sequence"/>
</dbReference>
<feature type="domain" description="APAF-1 helical" evidence="6">
    <location>
        <begin position="406"/>
        <end position="472"/>
    </location>
</feature>
<dbReference type="SUPFAM" id="SSF101908">
    <property type="entry name" value="Putative isomerase YbhE"/>
    <property type="match status" value="1"/>
</dbReference>
<feature type="repeat" description="WD" evidence="3">
    <location>
        <begin position="936"/>
        <end position="977"/>
    </location>
</feature>
<dbReference type="InterPro" id="IPR002182">
    <property type="entry name" value="NB-ARC"/>
</dbReference>
<accession>A0A919QIM0</accession>